<sequence length="259" mass="27485">MMAVRAMAGWGPRTAARRCRSLAAALEIRVAGPRPRSSVPLTLLSLWLPTSWGLPLHSSLRAVAPSVFSCSRRHASEASLHVQRYSAWAGRQSQDPSRQPVALPVSPLPCHHHFLKLFLSGVVRKRRHGKVAAGRLRTHLQLSGNGGGGAALLWSTCLPTSWAAAATEVAAWLRSAHPPMAMWPRSARPAYELSGVRRGSGGGSTAQEHPPAHWTGNWAEVEQAVHPPASLAAVAELGGGGGGHMARESLPARSAVEVV</sequence>
<name>A0A9Q0XMT5_9SAUR</name>
<gene>
    <name evidence="2" type="ORF">JRQ81_003289</name>
</gene>
<keyword evidence="3" id="KW-1185">Reference proteome</keyword>
<evidence type="ECO:0000313" key="3">
    <source>
        <dbReference type="Proteomes" id="UP001142489"/>
    </source>
</evidence>
<accession>A0A9Q0XMT5</accession>
<organism evidence="2 3">
    <name type="scientific">Phrynocephalus forsythii</name>
    <dbReference type="NCBI Taxonomy" id="171643"/>
    <lineage>
        <taxon>Eukaryota</taxon>
        <taxon>Metazoa</taxon>
        <taxon>Chordata</taxon>
        <taxon>Craniata</taxon>
        <taxon>Vertebrata</taxon>
        <taxon>Euteleostomi</taxon>
        <taxon>Lepidosauria</taxon>
        <taxon>Squamata</taxon>
        <taxon>Bifurcata</taxon>
        <taxon>Unidentata</taxon>
        <taxon>Episquamata</taxon>
        <taxon>Toxicofera</taxon>
        <taxon>Iguania</taxon>
        <taxon>Acrodonta</taxon>
        <taxon>Agamidae</taxon>
        <taxon>Agaminae</taxon>
        <taxon>Phrynocephalus</taxon>
    </lineage>
</organism>
<reference evidence="2" key="1">
    <citation type="journal article" date="2023" name="DNA Res.">
        <title>Chromosome-level genome assembly of Phrynocephalus forsythii using third-generation DNA sequencing and Hi-C analysis.</title>
        <authorList>
            <person name="Qi Y."/>
            <person name="Zhao W."/>
            <person name="Zhao Y."/>
            <person name="Niu C."/>
            <person name="Cao S."/>
            <person name="Zhang Y."/>
        </authorList>
    </citation>
    <scope>NUCLEOTIDE SEQUENCE</scope>
    <source>
        <tissue evidence="2">Muscle</tissue>
    </source>
</reference>
<evidence type="ECO:0000256" key="1">
    <source>
        <dbReference type="SAM" id="MobiDB-lite"/>
    </source>
</evidence>
<feature type="region of interest" description="Disordered" evidence="1">
    <location>
        <begin position="238"/>
        <end position="259"/>
    </location>
</feature>
<proteinExistence type="predicted"/>
<comment type="caution">
    <text evidence="2">The sequence shown here is derived from an EMBL/GenBank/DDBJ whole genome shotgun (WGS) entry which is preliminary data.</text>
</comment>
<dbReference type="Proteomes" id="UP001142489">
    <property type="component" value="Unassembled WGS sequence"/>
</dbReference>
<dbReference type="EMBL" id="JAPFRF010000011">
    <property type="protein sequence ID" value="KAJ7317127.1"/>
    <property type="molecule type" value="Genomic_DNA"/>
</dbReference>
<protein>
    <submittedName>
        <fullName evidence="2">Uncharacterized protein</fullName>
    </submittedName>
</protein>
<dbReference type="AlphaFoldDB" id="A0A9Q0XMT5"/>
<evidence type="ECO:0000313" key="2">
    <source>
        <dbReference type="EMBL" id="KAJ7317127.1"/>
    </source>
</evidence>